<evidence type="ECO:0000313" key="12">
    <source>
        <dbReference type="Proteomes" id="UP000441717"/>
    </source>
</evidence>
<proteinExistence type="predicted"/>
<keyword evidence="8" id="KW-0406">Ion transport</keyword>
<evidence type="ECO:0000256" key="4">
    <source>
        <dbReference type="ARBA" id="ARBA00022496"/>
    </source>
</evidence>
<evidence type="ECO:0000256" key="6">
    <source>
        <dbReference type="ARBA" id="ARBA00022840"/>
    </source>
</evidence>
<keyword evidence="5" id="KW-0547">Nucleotide-binding</keyword>
<dbReference type="Proteomes" id="UP000441717">
    <property type="component" value="Unassembled WGS sequence"/>
</dbReference>
<accession>A0A6N7IQL1</accession>
<evidence type="ECO:0000256" key="9">
    <source>
        <dbReference type="ARBA" id="ARBA00023136"/>
    </source>
</evidence>
<evidence type="ECO:0000256" key="3">
    <source>
        <dbReference type="ARBA" id="ARBA00022475"/>
    </source>
</evidence>
<reference evidence="11 12" key="1">
    <citation type="submission" date="2019-10" db="EMBL/GenBank/DDBJ databases">
        <title>Comparative genomics of sulfur disproportionating microorganisms.</title>
        <authorList>
            <person name="Ward L.M."/>
            <person name="Bertran E."/>
            <person name="Johnston D."/>
        </authorList>
    </citation>
    <scope>NUCLEOTIDE SEQUENCE [LARGE SCALE GENOMIC DNA]</scope>
    <source>
        <strain evidence="11 12">DSM 14055</strain>
    </source>
</reference>
<dbReference type="RefSeq" id="WP_152946137.1">
    <property type="nucleotide sequence ID" value="NZ_WHYR01000018.1"/>
</dbReference>
<dbReference type="Pfam" id="PF13304">
    <property type="entry name" value="AAA_21"/>
    <property type="match status" value="1"/>
</dbReference>
<keyword evidence="9" id="KW-0472">Membrane</keyword>
<dbReference type="GO" id="GO:0005524">
    <property type="term" value="F:ATP binding"/>
    <property type="evidence" value="ECO:0007669"/>
    <property type="project" value="UniProtKB-KW"/>
</dbReference>
<keyword evidence="3" id="KW-1003">Cell membrane</keyword>
<dbReference type="Gene3D" id="3.40.50.300">
    <property type="entry name" value="P-loop containing nucleotide triphosphate hydrolases"/>
    <property type="match status" value="2"/>
</dbReference>
<dbReference type="SUPFAM" id="SSF52540">
    <property type="entry name" value="P-loop containing nucleoside triphosphate hydrolases"/>
    <property type="match status" value="1"/>
</dbReference>
<comment type="subcellular location">
    <subcellularLocation>
        <location evidence="1">Cell membrane</location>
        <topology evidence="1">Peripheral membrane protein</topology>
    </subcellularLocation>
</comment>
<dbReference type="InterPro" id="IPR027417">
    <property type="entry name" value="P-loop_NTPase"/>
</dbReference>
<evidence type="ECO:0000256" key="1">
    <source>
        <dbReference type="ARBA" id="ARBA00004202"/>
    </source>
</evidence>
<comment type="caution">
    <text evidence="11">The sequence shown here is derived from an EMBL/GenBank/DDBJ whole genome shotgun (WGS) entry which is preliminary data.</text>
</comment>
<dbReference type="AlphaFoldDB" id="A0A6N7IQL1"/>
<dbReference type="PROSITE" id="PS50893">
    <property type="entry name" value="ABC_TRANSPORTER_2"/>
    <property type="match status" value="1"/>
</dbReference>
<dbReference type="EMBL" id="WHYR01000018">
    <property type="protein sequence ID" value="MQL52211.1"/>
    <property type="molecule type" value="Genomic_DNA"/>
</dbReference>
<dbReference type="InterPro" id="IPR038729">
    <property type="entry name" value="Rad50/SbcC_AAA"/>
</dbReference>
<keyword evidence="6" id="KW-0067">ATP-binding</keyword>
<evidence type="ECO:0000259" key="10">
    <source>
        <dbReference type="PROSITE" id="PS50893"/>
    </source>
</evidence>
<dbReference type="GO" id="GO:0006302">
    <property type="term" value="P:double-strand break repair"/>
    <property type="evidence" value="ECO:0007669"/>
    <property type="project" value="InterPro"/>
</dbReference>
<dbReference type="InterPro" id="IPR003439">
    <property type="entry name" value="ABC_transporter-like_ATP-bd"/>
</dbReference>
<dbReference type="InterPro" id="IPR003959">
    <property type="entry name" value="ATPase_AAA_core"/>
</dbReference>
<feature type="domain" description="ABC transporter" evidence="10">
    <location>
        <begin position="3"/>
        <end position="233"/>
    </location>
</feature>
<evidence type="ECO:0000256" key="5">
    <source>
        <dbReference type="ARBA" id="ARBA00022741"/>
    </source>
</evidence>
<dbReference type="OrthoDB" id="9784297at2"/>
<evidence type="ECO:0000313" key="11">
    <source>
        <dbReference type="EMBL" id="MQL52211.1"/>
    </source>
</evidence>
<sequence length="242" mass="27650">MFLRAIQFTGKRGAAGKGYPFNIPAFRNVETISITRPVTFFIGENGTGKSTLLEAVAALCGFHAGGGSRSHSFSYQATESELKEHIRLSWRPKVTDGFFLRAETFYHFASYIDELAKEEPLILKYYGGRSLHEQSHGEAFFALFQHRFDRRGIYLLDEPEAALSPARQIAFLRLLWQMEQTGNAQFLIATHSPILLAYPGATIYNLDYSPLQSVEYEDTEHYRLTRDFLNNRASFFRHLFEG</sequence>
<name>A0A6N7IQL1_9FIRM</name>
<dbReference type="PANTHER" id="PTHR42771:SF2">
    <property type="entry name" value="IRON(3+)-HYDROXAMATE IMPORT ATP-BINDING PROTEIN FHUC"/>
    <property type="match status" value="1"/>
</dbReference>
<keyword evidence="4" id="KW-0410">Iron transport</keyword>
<organism evidence="11 12">
    <name type="scientific">Desulfofundulus thermobenzoicus</name>
    <dbReference type="NCBI Taxonomy" id="29376"/>
    <lineage>
        <taxon>Bacteria</taxon>
        <taxon>Bacillati</taxon>
        <taxon>Bacillota</taxon>
        <taxon>Clostridia</taxon>
        <taxon>Eubacteriales</taxon>
        <taxon>Peptococcaceae</taxon>
        <taxon>Desulfofundulus</taxon>
    </lineage>
</organism>
<dbReference type="GO" id="GO:0006826">
    <property type="term" value="P:iron ion transport"/>
    <property type="evidence" value="ECO:0007669"/>
    <property type="project" value="UniProtKB-KW"/>
</dbReference>
<gene>
    <name evidence="11" type="ORF">GFC01_07985</name>
</gene>
<keyword evidence="12" id="KW-1185">Reference proteome</keyword>
<evidence type="ECO:0000256" key="7">
    <source>
        <dbReference type="ARBA" id="ARBA00023004"/>
    </source>
</evidence>
<dbReference type="Pfam" id="PF13476">
    <property type="entry name" value="AAA_23"/>
    <property type="match status" value="1"/>
</dbReference>
<protein>
    <submittedName>
        <fullName evidence="11">AAA family ATPase</fullName>
    </submittedName>
</protein>
<dbReference type="PANTHER" id="PTHR42771">
    <property type="entry name" value="IRON(3+)-HYDROXAMATE IMPORT ATP-BINDING PROTEIN FHUC"/>
    <property type="match status" value="1"/>
</dbReference>
<dbReference type="GO" id="GO:0016887">
    <property type="term" value="F:ATP hydrolysis activity"/>
    <property type="evidence" value="ECO:0007669"/>
    <property type="project" value="InterPro"/>
</dbReference>
<dbReference type="SMART" id="SM00382">
    <property type="entry name" value="AAA"/>
    <property type="match status" value="1"/>
</dbReference>
<keyword evidence="7" id="KW-0408">Iron</keyword>
<evidence type="ECO:0000256" key="2">
    <source>
        <dbReference type="ARBA" id="ARBA00022448"/>
    </source>
</evidence>
<dbReference type="GO" id="GO:0005886">
    <property type="term" value="C:plasma membrane"/>
    <property type="evidence" value="ECO:0007669"/>
    <property type="project" value="UniProtKB-SubCell"/>
</dbReference>
<evidence type="ECO:0000256" key="8">
    <source>
        <dbReference type="ARBA" id="ARBA00023065"/>
    </source>
</evidence>
<keyword evidence="2" id="KW-0813">Transport</keyword>
<dbReference type="InterPro" id="IPR003593">
    <property type="entry name" value="AAA+_ATPase"/>
</dbReference>
<dbReference type="InterPro" id="IPR051535">
    <property type="entry name" value="Siderophore_ABC-ATPase"/>
</dbReference>